<protein>
    <submittedName>
        <fullName evidence="1">Uncharacterized protein</fullName>
    </submittedName>
</protein>
<evidence type="ECO:0000313" key="2">
    <source>
        <dbReference type="Proteomes" id="UP000316304"/>
    </source>
</evidence>
<accession>A0A5C6BZ61</accession>
<dbReference type="EMBL" id="SJPT01000015">
    <property type="protein sequence ID" value="TWU17122.1"/>
    <property type="molecule type" value="Genomic_DNA"/>
</dbReference>
<dbReference type="Proteomes" id="UP000316304">
    <property type="component" value="Unassembled WGS sequence"/>
</dbReference>
<dbReference type="RefSeq" id="WP_197169508.1">
    <property type="nucleotide sequence ID" value="NZ_SJPT01000015.1"/>
</dbReference>
<proteinExistence type="predicted"/>
<reference evidence="1 2" key="1">
    <citation type="submission" date="2019-02" db="EMBL/GenBank/DDBJ databases">
        <title>Deep-cultivation of Planctomycetes and their phenomic and genomic characterization uncovers novel biology.</title>
        <authorList>
            <person name="Wiegand S."/>
            <person name="Jogler M."/>
            <person name="Boedeker C."/>
            <person name="Pinto D."/>
            <person name="Vollmers J."/>
            <person name="Rivas-Marin E."/>
            <person name="Kohn T."/>
            <person name="Peeters S.H."/>
            <person name="Heuer A."/>
            <person name="Rast P."/>
            <person name="Oberbeckmann S."/>
            <person name="Bunk B."/>
            <person name="Jeske O."/>
            <person name="Meyerdierks A."/>
            <person name="Storesund J.E."/>
            <person name="Kallscheuer N."/>
            <person name="Luecker S."/>
            <person name="Lage O.M."/>
            <person name="Pohl T."/>
            <person name="Merkel B.J."/>
            <person name="Hornburger P."/>
            <person name="Mueller R.-W."/>
            <person name="Bruemmer F."/>
            <person name="Labrenz M."/>
            <person name="Spormann A.M."/>
            <person name="Op Den Camp H."/>
            <person name="Overmann J."/>
            <person name="Amann R."/>
            <person name="Jetten M.S.M."/>
            <person name="Mascher T."/>
            <person name="Medema M.H."/>
            <person name="Devos D.P."/>
            <person name="Kaster A.-K."/>
            <person name="Ovreas L."/>
            <person name="Rohde M."/>
            <person name="Galperin M.Y."/>
            <person name="Jogler C."/>
        </authorList>
    </citation>
    <scope>NUCLEOTIDE SEQUENCE [LARGE SCALE GENOMIC DNA]</scope>
    <source>
        <strain evidence="1 2">Pla52o</strain>
    </source>
</reference>
<evidence type="ECO:0000313" key="1">
    <source>
        <dbReference type="EMBL" id="TWU17122.1"/>
    </source>
</evidence>
<organism evidence="1 2">
    <name type="scientific">Novipirellula galeiformis</name>
    <dbReference type="NCBI Taxonomy" id="2528004"/>
    <lineage>
        <taxon>Bacteria</taxon>
        <taxon>Pseudomonadati</taxon>
        <taxon>Planctomycetota</taxon>
        <taxon>Planctomycetia</taxon>
        <taxon>Pirellulales</taxon>
        <taxon>Pirellulaceae</taxon>
        <taxon>Novipirellula</taxon>
    </lineage>
</organism>
<gene>
    <name evidence="1" type="ORF">Pla52o_54600</name>
</gene>
<name>A0A5C6BZ61_9BACT</name>
<keyword evidence="2" id="KW-1185">Reference proteome</keyword>
<sequence length="58" mass="6566">MKPKKKKAICKWDRSEIEASLPLLIAQARTANYVCKKCGRTAAERSLLCKPVAEKDFK</sequence>
<dbReference type="AlphaFoldDB" id="A0A5C6BZ61"/>
<comment type="caution">
    <text evidence="1">The sequence shown here is derived from an EMBL/GenBank/DDBJ whole genome shotgun (WGS) entry which is preliminary data.</text>
</comment>